<dbReference type="EMBL" id="CARXXK010000001">
    <property type="protein sequence ID" value="CAI6347062.1"/>
    <property type="molecule type" value="Genomic_DNA"/>
</dbReference>
<name>A0AAV0VV37_9HEMI</name>
<proteinExistence type="predicted"/>
<dbReference type="Proteomes" id="UP001160148">
    <property type="component" value="Unassembled WGS sequence"/>
</dbReference>
<dbReference type="EMBL" id="CARXXK010000001">
    <property type="protein sequence ID" value="CAI6345287.1"/>
    <property type="molecule type" value="Genomic_DNA"/>
</dbReference>
<keyword evidence="5" id="KW-1185">Reference proteome</keyword>
<evidence type="ECO:0000313" key="3">
    <source>
        <dbReference type="EMBL" id="CAI6346366.1"/>
    </source>
</evidence>
<gene>
    <name evidence="1" type="ORF">MEUPH1_LOCUS1259</name>
    <name evidence="2" type="ORF">MEUPH1_LOCUS2319</name>
    <name evidence="3" type="ORF">MEUPH1_LOCUS3282</name>
    <name evidence="4" type="ORF">MEUPH1_LOCUS3891</name>
</gene>
<protein>
    <submittedName>
        <fullName evidence="4">Uncharacterized protein</fullName>
    </submittedName>
</protein>
<dbReference type="AlphaFoldDB" id="A0AAV0VV37"/>
<evidence type="ECO:0000313" key="1">
    <source>
        <dbReference type="EMBL" id="CAI6344083.1"/>
    </source>
</evidence>
<evidence type="ECO:0000313" key="2">
    <source>
        <dbReference type="EMBL" id="CAI6345287.1"/>
    </source>
</evidence>
<evidence type="ECO:0000313" key="4">
    <source>
        <dbReference type="EMBL" id="CAI6347062.1"/>
    </source>
</evidence>
<dbReference type="EMBL" id="CARXXK010000001">
    <property type="protein sequence ID" value="CAI6344083.1"/>
    <property type="molecule type" value="Genomic_DNA"/>
</dbReference>
<reference evidence="4 5" key="1">
    <citation type="submission" date="2023-01" db="EMBL/GenBank/DDBJ databases">
        <authorList>
            <person name="Whitehead M."/>
        </authorList>
    </citation>
    <scope>NUCLEOTIDE SEQUENCE [LARGE SCALE GENOMIC DNA]</scope>
</reference>
<organism evidence="4 5">
    <name type="scientific">Macrosiphum euphorbiae</name>
    <name type="common">potato aphid</name>
    <dbReference type="NCBI Taxonomy" id="13131"/>
    <lineage>
        <taxon>Eukaryota</taxon>
        <taxon>Metazoa</taxon>
        <taxon>Ecdysozoa</taxon>
        <taxon>Arthropoda</taxon>
        <taxon>Hexapoda</taxon>
        <taxon>Insecta</taxon>
        <taxon>Pterygota</taxon>
        <taxon>Neoptera</taxon>
        <taxon>Paraneoptera</taxon>
        <taxon>Hemiptera</taxon>
        <taxon>Sternorrhyncha</taxon>
        <taxon>Aphidomorpha</taxon>
        <taxon>Aphidoidea</taxon>
        <taxon>Aphididae</taxon>
        <taxon>Macrosiphini</taxon>
        <taxon>Macrosiphum</taxon>
    </lineage>
</organism>
<sequence>MASPSKYWEPYNFSAEVLREQRRQDKSLNNRCSYDDTVEFVWMYYDIAKNPGQERIKFGPSNQNDFGPEELEALKRQLKCINKRCSAGGTLYTAMDKVCTFYEVDYEPGKQVCLPCLKKYLNQYKYPETEEKKKNPEGNL</sequence>
<comment type="caution">
    <text evidence="4">The sequence shown here is derived from an EMBL/GenBank/DDBJ whole genome shotgun (WGS) entry which is preliminary data.</text>
</comment>
<dbReference type="EMBL" id="CARXXK010000001">
    <property type="protein sequence ID" value="CAI6346366.1"/>
    <property type="molecule type" value="Genomic_DNA"/>
</dbReference>
<accession>A0AAV0VV37</accession>
<evidence type="ECO:0000313" key="5">
    <source>
        <dbReference type="Proteomes" id="UP001160148"/>
    </source>
</evidence>